<dbReference type="PROSITE" id="PS50096">
    <property type="entry name" value="IQ"/>
    <property type="match status" value="2"/>
</dbReference>
<feature type="compositionally biased region" description="Low complexity" evidence="1">
    <location>
        <begin position="18"/>
        <end position="39"/>
    </location>
</feature>
<feature type="compositionally biased region" description="Basic and acidic residues" evidence="1">
    <location>
        <begin position="1131"/>
        <end position="1169"/>
    </location>
</feature>
<feature type="compositionally biased region" description="Polar residues" evidence="1">
    <location>
        <begin position="1010"/>
        <end position="1019"/>
    </location>
</feature>
<dbReference type="Pfam" id="PF00612">
    <property type="entry name" value="IQ"/>
    <property type="match status" value="3"/>
</dbReference>
<proteinExistence type="predicted"/>
<evidence type="ECO:0000313" key="3">
    <source>
        <dbReference type="Proteomes" id="UP000693970"/>
    </source>
</evidence>
<feature type="compositionally biased region" description="Polar residues" evidence="1">
    <location>
        <begin position="316"/>
        <end position="326"/>
    </location>
</feature>
<feature type="region of interest" description="Disordered" evidence="1">
    <location>
        <begin position="650"/>
        <end position="722"/>
    </location>
</feature>
<accession>A0A9K3KP46</accession>
<feature type="compositionally biased region" description="Polar residues" evidence="1">
    <location>
        <begin position="1225"/>
        <end position="1236"/>
    </location>
</feature>
<evidence type="ECO:0000313" key="2">
    <source>
        <dbReference type="EMBL" id="KAG7346764.1"/>
    </source>
</evidence>
<feature type="compositionally biased region" description="Basic residues" evidence="1">
    <location>
        <begin position="301"/>
        <end position="312"/>
    </location>
</feature>
<comment type="caution">
    <text evidence="2">The sequence shown here is derived from an EMBL/GenBank/DDBJ whole genome shotgun (WGS) entry which is preliminary data.</text>
</comment>
<feature type="compositionally biased region" description="Basic and acidic residues" evidence="1">
    <location>
        <begin position="1071"/>
        <end position="1083"/>
    </location>
</feature>
<feature type="compositionally biased region" description="Basic and acidic residues" evidence="1">
    <location>
        <begin position="1284"/>
        <end position="1298"/>
    </location>
</feature>
<reference evidence="2" key="2">
    <citation type="submission" date="2021-04" db="EMBL/GenBank/DDBJ databases">
        <authorList>
            <person name="Podell S."/>
        </authorList>
    </citation>
    <scope>NUCLEOTIDE SEQUENCE</scope>
    <source>
        <strain evidence="2">Hildebrandi</strain>
    </source>
</reference>
<feature type="compositionally biased region" description="Polar residues" evidence="1">
    <location>
        <begin position="1243"/>
        <end position="1252"/>
    </location>
</feature>
<gene>
    <name evidence="2" type="ORF">IV203_005833</name>
</gene>
<dbReference type="InterPro" id="IPR000048">
    <property type="entry name" value="IQ_motif_EF-hand-BS"/>
</dbReference>
<evidence type="ECO:0000256" key="1">
    <source>
        <dbReference type="SAM" id="MobiDB-lite"/>
    </source>
</evidence>
<feature type="compositionally biased region" description="Basic and acidic residues" evidence="1">
    <location>
        <begin position="407"/>
        <end position="417"/>
    </location>
</feature>
<feature type="compositionally biased region" description="Polar residues" evidence="1">
    <location>
        <begin position="1200"/>
        <end position="1209"/>
    </location>
</feature>
<feature type="compositionally biased region" description="Polar residues" evidence="1">
    <location>
        <begin position="1112"/>
        <end position="1129"/>
    </location>
</feature>
<feature type="region of interest" description="Disordered" evidence="1">
    <location>
        <begin position="1071"/>
        <end position="1169"/>
    </location>
</feature>
<dbReference type="OrthoDB" id="190375at2759"/>
<organism evidence="2 3">
    <name type="scientific">Nitzschia inconspicua</name>
    <dbReference type="NCBI Taxonomy" id="303405"/>
    <lineage>
        <taxon>Eukaryota</taxon>
        <taxon>Sar</taxon>
        <taxon>Stramenopiles</taxon>
        <taxon>Ochrophyta</taxon>
        <taxon>Bacillariophyta</taxon>
        <taxon>Bacillariophyceae</taxon>
        <taxon>Bacillariophycidae</taxon>
        <taxon>Bacillariales</taxon>
        <taxon>Bacillariaceae</taxon>
        <taxon>Nitzschia</taxon>
    </lineage>
</organism>
<feature type="compositionally biased region" description="Basic and acidic residues" evidence="1">
    <location>
        <begin position="71"/>
        <end position="91"/>
    </location>
</feature>
<sequence>MDQDDNHHRASQRMVTGNSTAHSAAPSSAVSSSSANNPSWDAHYKRKGRTRERFDHYPSEEFSPEMPPEYTTDHRRPSEADHSRPVHKHEVSGPASVSTNSSSRNRATCLPNMFYPGDGGATTQEGIMIPPSTVLKSPMGQHNDDEGVRYYPSERFNLPMAAAPASDTGAAFLTDGNDAMMAYVSSRQRAMGHMVAANDGRSTTPMNARWNAYRHASYRERPETSPGALYGIPNAYQRTADPCPPRQGSLYYTRELQYNDYAKENFIMYGEGFQDAPSASTGLSQEELLQRKRREETWQKRREKRQQQKHNRVVQLPSNLFPTQSSRHNHQVQQQQQEEEEELYPSRSYQDMGREKRTVEQVTTTGTTRKLASSAMQKPFEDGGLAGISYETSKGVGSGRGISSGPRNEENRNEGTEKIGSSNARGVRGLMVRRQRNDASSSGRRWKIIPSIATKPKSETSSPGRARRQDPPAASASTRMKYPRDPPSVHSGKVATASGESKSGAKASLLEGNPISDDFDNFMENPNFMTGKASNRSTSAASRNSHNGAIIEDYPPARKTSPNRPSYANFTPKSGYSRDLFSPDTKPAIGKKTSPTSVADFPYSNATGVRWSENLFEHQFVSPESARLDPFATDEIRCISRSKPKSILRMGSGRVYGSSRRNDAKVFSPFDDGKECPSDESPSKSPKRSGNDPQRISDPQPPDDNTGRPFSPLGFIDGNGRTVSPILAGTEHDVVKTMAEWAGSHRNNSFDRAPQYYESAISNNHGMHQGESEEQLSSSYVDFIEAVAAVVIQTKVRQLLARIKVEEARQQQLYNQERRYEHCEAMPYAQQNRSPVIIQKARTATKQKQLPRKDAALDFYTLAAIRIQAIFRGWWVRDCLAVDNYCATMIQKIYRGWLAVDASITKLYSIVRIQSFLRGCLVRKRLGSSSSERQVYDIAATMIQAQWRSFSCEMKFLRTYEDILLIQSVARGWITRRLIWSWLTAHHQKTFRRSQKLNETPSRNHRRNSRQQLTFQSTPPRKPVEAKNGLSPSYLPHIEYMRKALTPESEQEDIISAPHAPKVMNAAVREQELPQKEQSEKKNARGFFFDQRSTRNSQVSSNRDASSAIKHAQSNHPQLAIQTSQNVVAQKQDKNPNESNRERSEIEQRRKEKEREAMAREAEQKRRQEVQAAELAELEFRRKRMALKAEARKKEEASITPVQQDMNKASSDRSNYHEEKKESDSFINNCIATNPSDEPDSSPIASTSNKTHPVTPPPPSSSTTTIGPWQLKKRTHHPTSAPKQDVKHSKSSEERIPDKNNVQNQGLVGNRPPFSRNGGIIAARKQQLFMSNGNTNNAVLEEAGVTSVDIDEMNSIVGKVPAGELDHSPMPSTTTIDEFAADDQKAVEEKAAASKKGNHYDVFGKSKDVDVSALTEPTSASPLSPTDVSATAPPKRVSGTNASYVEQMLSQRSKAEQKRLDEIHAIFKRAGLMLRTKHYTQTVIAKDVVEIAKAVGYNEFIVVGHDWGCQAAWSVSLLYPQNVLGVLGMSVPYAGTPRIDMLSFLQSKYGPCLDESIPAKERERKCLFHYMLHHCLAKSTEEYDKNGREFLYRIYTNRKGCETVQGTPEYDIHGNMFDTTGRKTLGQIDVLDATVAPGMWKRLPRAKTLPNWLKEEDLEYLTKEYEQAGFHGGLSWYRAMKLNFEAVNAALRRSDGSLDDKISPPSLFIIGEEDSLVDLYGGRNKIIHRLNGNMTSMTRKPIFIKDVGHWVQVEAKDAVDEALVQFLEDVASMTTYRMCHL</sequence>
<feature type="compositionally biased region" description="Polar residues" evidence="1">
    <location>
        <begin position="1416"/>
        <end position="1429"/>
    </location>
</feature>
<feature type="compositionally biased region" description="Low complexity" evidence="1">
    <location>
        <begin position="495"/>
        <end position="508"/>
    </location>
</feature>
<reference evidence="2" key="1">
    <citation type="journal article" date="2021" name="Sci. Rep.">
        <title>Diploid genomic architecture of Nitzschia inconspicua, an elite biomass production diatom.</title>
        <authorList>
            <person name="Oliver A."/>
            <person name="Podell S."/>
            <person name="Pinowska A."/>
            <person name="Traller J.C."/>
            <person name="Smith S.R."/>
            <person name="McClure R."/>
            <person name="Beliaev A."/>
            <person name="Bohutskyi P."/>
            <person name="Hill E.A."/>
            <person name="Rabines A."/>
            <person name="Zheng H."/>
            <person name="Allen L.Z."/>
            <person name="Kuo A."/>
            <person name="Grigoriev I.V."/>
            <person name="Allen A.E."/>
            <person name="Hazlebeck D."/>
            <person name="Allen E.E."/>
        </authorList>
    </citation>
    <scope>NUCLEOTIDE SEQUENCE</scope>
    <source>
        <strain evidence="2">Hildebrandi</strain>
    </source>
</reference>
<feature type="region of interest" description="Disordered" evidence="1">
    <location>
        <begin position="1188"/>
        <end position="1313"/>
    </location>
</feature>
<feature type="compositionally biased region" description="Basic and acidic residues" evidence="1">
    <location>
        <begin position="1210"/>
        <end position="1224"/>
    </location>
</feature>
<feature type="region of interest" description="Disordered" evidence="1">
    <location>
        <begin position="1"/>
        <end position="107"/>
    </location>
</feature>
<feature type="compositionally biased region" description="Low complexity" evidence="1">
    <location>
        <begin position="533"/>
        <end position="545"/>
    </location>
</feature>
<dbReference type="PANTHER" id="PTHR43329">
    <property type="entry name" value="EPOXIDE HYDROLASE"/>
    <property type="match status" value="1"/>
</dbReference>
<protein>
    <submittedName>
        <fullName evidence="2">IQ calmodulin-binding motif-containing protein</fullName>
    </submittedName>
</protein>
<feature type="compositionally biased region" description="Polar residues" evidence="1">
    <location>
        <begin position="95"/>
        <end position="106"/>
    </location>
</feature>
<feature type="compositionally biased region" description="Polar residues" evidence="1">
    <location>
        <begin position="1094"/>
        <end position="1105"/>
    </location>
</feature>
<dbReference type="EMBL" id="JAGRRH010000021">
    <property type="protein sequence ID" value="KAG7346764.1"/>
    <property type="molecule type" value="Genomic_DNA"/>
</dbReference>
<keyword evidence="3" id="KW-1185">Reference proteome</keyword>
<dbReference type="Proteomes" id="UP000693970">
    <property type="component" value="Unassembled WGS sequence"/>
</dbReference>
<feature type="compositionally biased region" description="Basic and acidic residues" evidence="1">
    <location>
        <begin position="1188"/>
        <end position="1197"/>
    </location>
</feature>
<name>A0A9K3KP46_9STRA</name>
<feature type="compositionally biased region" description="Polar residues" evidence="1">
    <location>
        <begin position="560"/>
        <end position="574"/>
    </location>
</feature>
<feature type="region of interest" description="Disordered" evidence="1">
    <location>
        <begin position="1416"/>
        <end position="1437"/>
    </location>
</feature>
<feature type="region of interest" description="Disordered" evidence="1">
    <location>
        <begin position="993"/>
        <end position="1032"/>
    </location>
</feature>
<feature type="region of interest" description="Disordered" evidence="1">
    <location>
        <begin position="294"/>
        <end position="598"/>
    </location>
</feature>